<keyword evidence="3" id="KW-1185">Reference proteome</keyword>
<feature type="chain" id="PRO_5042042763" evidence="1">
    <location>
        <begin position="23"/>
        <end position="279"/>
    </location>
</feature>
<evidence type="ECO:0000313" key="3">
    <source>
        <dbReference type="Proteomes" id="UP001224775"/>
    </source>
</evidence>
<feature type="signal peptide" evidence="1">
    <location>
        <begin position="1"/>
        <end position="22"/>
    </location>
</feature>
<proteinExistence type="predicted"/>
<sequence>MMCVRVQFLISIFIGLITIINCSTGESSSSSVGVIDLRPKLSSDRIYLIDDNLCVGKAIFPSIKQGEDDSDPLYDDSTFDQQAATAYCIGSECSTVYLMISYDFANEKTVLHRAFGGTKLMSFVDGTRKSWETRRSRTKLIVLLLPSSTSAENQLKSFLSSIVTATDETETEMHDLTNIIKDNTMLKGAKVLLERLRSCFEYGGEKFHDVEIFEDAKFVCVDSNLENSDDNSVDDMILKHHPCHQIMSSSPKGEVFDHFKQLIISSYNSAAGSGDVKFI</sequence>
<comment type="caution">
    <text evidence="2">The sequence shown here is derived from an EMBL/GenBank/DDBJ whole genome shotgun (WGS) entry which is preliminary data.</text>
</comment>
<accession>A0AAD9DGV0</accession>
<gene>
    <name evidence="2" type="ORF">QTG54_004429</name>
</gene>
<organism evidence="2 3">
    <name type="scientific">Skeletonema marinoi</name>
    <dbReference type="NCBI Taxonomy" id="267567"/>
    <lineage>
        <taxon>Eukaryota</taxon>
        <taxon>Sar</taxon>
        <taxon>Stramenopiles</taxon>
        <taxon>Ochrophyta</taxon>
        <taxon>Bacillariophyta</taxon>
        <taxon>Coscinodiscophyceae</taxon>
        <taxon>Thalassiosirophycidae</taxon>
        <taxon>Thalassiosirales</taxon>
        <taxon>Skeletonemataceae</taxon>
        <taxon>Skeletonema</taxon>
        <taxon>Skeletonema marinoi-dohrnii complex</taxon>
    </lineage>
</organism>
<dbReference type="EMBL" id="JATAAI010000006">
    <property type="protein sequence ID" value="KAK1745138.1"/>
    <property type="molecule type" value="Genomic_DNA"/>
</dbReference>
<dbReference type="AlphaFoldDB" id="A0AAD9DGV0"/>
<reference evidence="2" key="1">
    <citation type="submission" date="2023-06" db="EMBL/GenBank/DDBJ databases">
        <title>Survivors Of The Sea: Transcriptome response of Skeletonema marinoi to long-term dormancy.</title>
        <authorList>
            <person name="Pinder M.I.M."/>
            <person name="Kourtchenko O."/>
            <person name="Robertson E.K."/>
            <person name="Larsson T."/>
            <person name="Maumus F."/>
            <person name="Osuna-Cruz C.M."/>
            <person name="Vancaester E."/>
            <person name="Stenow R."/>
            <person name="Vandepoele K."/>
            <person name="Ploug H."/>
            <person name="Bruchert V."/>
            <person name="Godhe A."/>
            <person name="Topel M."/>
        </authorList>
    </citation>
    <scope>NUCLEOTIDE SEQUENCE</scope>
    <source>
        <strain evidence="2">R05AC</strain>
    </source>
</reference>
<name>A0AAD9DGV0_9STRA</name>
<evidence type="ECO:0000313" key="2">
    <source>
        <dbReference type="EMBL" id="KAK1745138.1"/>
    </source>
</evidence>
<keyword evidence="1" id="KW-0732">Signal</keyword>
<evidence type="ECO:0000256" key="1">
    <source>
        <dbReference type="SAM" id="SignalP"/>
    </source>
</evidence>
<dbReference type="Proteomes" id="UP001224775">
    <property type="component" value="Unassembled WGS sequence"/>
</dbReference>
<protein>
    <submittedName>
        <fullName evidence="2">Uncharacterized protein</fullName>
    </submittedName>
</protein>